<evidence type="ECO:0000313" key="1">
    <source>
        <dbReference type="EMBL" id="EXU81940.1"/>
    </source>
</evidence>
<dbReference type="EMBL" id="JBOK01000001">
    <property type="protein sequence ID" value="EXU81940.1"/>
    <property type="molecule type" value="Genomic_DNA"/>
</dbReference>
<accession>A0A014P6X4</accession>
<proteinExistence type="predicted"/>
<comment type="caution">
    <text evidence="1">The sequence shown here is derived from an EMBL/GenBank/DDBJ whole genome shotgun (WGS) entry which is preliminary data.</text>
</comment>
<dbReference type="Proteomes" id="UP000020766">
    <property type="component" value="Unassembled WGS sequence"/>
</dbReference>
<organism evidence="1 2">
    <name type="scientific">Comamonas aquatica DA1877</name>
    <dbReference type="NCBI Taxonomy" id="1457173"/>
    <lineage>
        <taxon>Bacteria</taxon>
        <taxon>Pseudomonadati</taxon>
        <taxon>Pseudomonadota</taxon>
        <taxon>Betaproteobacteria</taxon>
        <taxon>Burkholderiales</taxon>
        <taxon>Comamonadaceae</taxon>
        <taxon>Comamonas</taxon>
    </lineage>
</organism>
<name>A0A014P6X4_9BURK</name>
<gene>
    <name evidence="1" type="ORF">AX13_00025</name>
</gene>
<dbReference type="AlphaFoldDB" id="A0A014P6X4"/>
<reference evidence="1 2" key="1">
    <citation type="submission" date="2014-01" db="EMBL/GenBank/DDBJ databases">
        <title>Interspecies Systems Biology Uncovers Metabolites Affecting C. elegans Gene Expression and Life History Traits.</title>
        <authorList>
            <person name="Watson E."/>
            <person name="Macneil L.T."/>
            <person name="Ritter A.D."/>
            <person name="Yilmaz L.S."/>
            <person name="Rosebrock A.P."/>
            <person name="Caudy A.A."/>
            <person name="Walhout A.J."/>
        </authorList>
    </citation>
    <scope>NUCLEOTIDE SEQUENCE [LARGE SCALE GENOMIC DNA]</scope>
    <source>
        <strain evidence="1 2">DA1877</strain>
    </source>
</reference>
<protein>
    <submittedName>
        <fullName evidence="1">Uncharacterized protein</fullName>
    </submittedName>
</protein>
<sequence>MRILLVYVGMKLVLTAHLQKHVMGLRQFYAMRWAPFY</sequence>
<keyword evidence="2" id="KW-1185">Reference proteome</keyword>
<evidence type="ECO:0000313" key="2">
    <source>
        <dbReference type="Proteomes" id="UP000020766"/>
    </source>
</evidence>